<gene>
    <name evidence="10" type="ORF">V1264_022863</name>
</gene>
<evidence type="ECO:0000256" key="6">
    <source>
        <dbReference type="ARBA" id="ARBA00022833"/>
    </source>
</evidence>
<evidence type="ECO:0000259" key="9">
    <source>
        <dbReference type="Pfam" id="PF01433"/>
    </source>
</evidence>
<dbReference type="Pfam" id="PF01433">
    <property type="entry name" value="Peptidase_M1"/>
    <property type="match status" value="1"/>
</dbReference>
<evidence type="ECO:0000313" key="11">
    <source>
        <dbReference type="Proteomes" id="UP001374579"/>
    </source>
</evidence>
<feature type="compositionally biased region" description="Basic and acidic residues" evidence="8">
    <location>
        <begin position="59"/>
        <end position="68"/>
    </location>
</feature>
<dbReference type="GO" id="GO:0070006">
    <property type="term" value="F:metalloaminopeptidase activity"/>
    <property type="evidence" value="ECO:0007669"/>
    <property type="project" value="InterPro"/>
</dbReference>
<evidence type="ECO:0000256" key="1">
    <source>
        <dbReference type="ARBA" id="ARBA00001947"/>
    </source>
</evidence>
<evidence type="ECO:0000256" key="5">
    <source>
        <dbReference type="ARBA" id="ARBA00022801"/>
    </source>
</evidence>
<feature type="region of interest" description="Disordered" evidence="8">
    <location>
        <begin position="83"/>
        <end position="102"/>
    </location>
</feature>
<dbReference type="Gene3D" id="3.30.2010.30">
    <property type="match status" value="1"/>
</dbReference>
<proteinExistence type="inferred from homology"/>
<reference evidence="10 11" key="1">
    <citation type="submission" date="2024-02" db="EMBL/GenBank/DDBJ databases">
        <title>Chromosome-scale genome assembly of the rough periwinkle Littorina saxatilis.</title>
        <authorList>
            <person name="De Jode A."/>
            <person name="Faria R."/>
            <person name="Formenti G."/>
            <person name="Sims Y."/>
            <person name="Smith T.P."/>
            <person name="Tracey A."/>
            <person name="Wood J.M.D."/>
            <person name="Zagrodzka Z.B."/>
            <person name="Johannesson K."/>
            <person name="Butlin R.K."/>
            <person name="Leder E.H."/>
        </authorList>
    </citation>
    <scope>NUCLEOTIDE SEQUENCE [LARGE SCALE GENOMIC DNA]</scope>
    <source>
        <strain evidence="10">Snail1</strain>
        <tissue evidence="10">Muscle</tissue>
    </source>
</reference>
<accession>A0AAN9G9G5</accession>
<evidence type="ECO:0000313" key="10">
    <source>
        <dbReference type="EMBL" id="KAK7099812.1"/>
    </source>
</evidence>
<keyword evidence="5" id="KW-0378">Hydrolase</keyword>
<dbReference type="GO" id="GO:0005730">
    <property type="term" value="C:nucleolus"/>
    <property type="evidence" value="ECO:0007669"/>
    <property type="project" value="InterPro"/>
</dbReference>
<dbReference type="SUPFAM" id="SSF63737">
    <property type="entry name" value="Leukotriene A4 hydrolase N-terminal domain"/>
    <property type="match status" value="1"/>
</dbReference>
<keyword evidence="3" id="KW-0645">Protease</keyword>
<dbReference type="SUPFAM" id="SSF55486">
    <property type="entry name" value="Metalloproteases ('zincins'), catalytic domain"/>
    <property type="match status" value="1"/>
</dbReference>
<dbReference type="InterPro" id="IPR027268">
    <property type="entry name" value="Peptidase_M4/M1_CTD_sf"/>
</dbReference>
<dbReference type="EMBL" id="JBAMIC010000011">
    <property type="protein sequence ID" value="KAK7099812.1"/>
    <property type="molecule type" value="Genomic_DNA"/>
</dbReference>
<feature type="domain" description="Peptidase M1 membrane alanine aminopeptidase" evidence="9">
    <location>
        <begin position="412"/>
        <end position="611"/>
    </location>
</feature>
<evidence type="ECO:0000256" key="3">
    <source>
        <dbReference type="ARBA" id="ARBA00022670"/>
    </source>
</evidence>
<comment type="cofactor">
    <cofactor evidence="1">
        <name>Zn(2+)</name>
        <dbReference type="ChEBI" id="CHEBI:29105"/>
    </cofactor>
</comment>
<dbReference type="InterPro" id="IPR001930">
    <property type="entry name" value="Peptidase_M1"/>
</dbReference>
<comment type="similarity">
    <text evidence="2">Belongs to the peptidase M1 family.</text>
</comment>
<dbReference type="InterPro" id="IPR033577">
    <property type="entry name" value="AOPep"/>
</dbReference>
<dbReference type="Gene3D" id="2.60.40.1730">
    <property type="entry name" value="tricorn interacting facor f3 domain"/>
    <property type="match status" value="1"/>
</dbReference>
<evidence type="ECO:0000256" key="4">
    <source>
        <dbReference type="ARBA" id="ARBA00022723"/>
    </source>
</evidence>
<feature type="region of interest" description="Disordered" evidence="8">
    <location>
        <begin position="44"/>
        <end position="70"/>
    </location>
</feature>
<keyword evidence="4" id="KW-0479">Metal-binding</keyword>
<dbReference type="GO" id="GO:0006508">
    <property type="term" value="P:proteolysis"/>
    <property type="evidence" value="ECO:0007669"/>
    <property type="project" value="UniProtKB-KW"/>
</dbReference>
<dbReference type="InterPro" id="IPR042097">
    <property type="entry name" value="Aminopeptidase_N-like_N_sf"/>
</dbReference>
<evidence type="ECO:0000256" key="8">
    <source>
        <dbReference type="SAM" id="MobiDB-lite"/>
    </source>
</evidence>
<evidence type="ECO:0000256" key="7">
    <source>
        <dbReference type="ARBA" id="ARBA00023049"/>
    </source>
</evidence>
<keyword evidence="7" id="KW-0482">Metalloprotease</keyword>
<sequence>MDDCEIPTPEQCKSVDQPAAGTGEIAENSSRVRGSVDVCHSCSNPDSVKSVDENVISSSEKKPSDSHHHMVCSDARDKYENIEMSHHSSQQPSGENSTDLDVRSTNQSCHVVAAEANVTAQTMFVNCSEVRSRCVPEESCVASQEQLSPCATIQHSAGLCHPSQHLESIKESRPFKMILDSYKLQIHKVEGMFLHGEEKLLFEKNLEEFLKKTSVKDFVFQNGYQWHMMDFVVKEHCILVSMETVHTVEQFPHAVRIWYQTCPESPSLMWTTDQDGNACVFTIGHFLSNRALFPSQDTPTALPTWHAIITVDGDLTTLLTGDREPLITVTDAGQKRFSYFTTFPMPSCTFAIAIGAWQTEVLSYPPFDYDPDQENLKEPTLRLFFPERLKERSTSVLSRYLPRCLLEAQRMLGTYPFHRLDVLIVPACFDSLGMASPSLLFLSQSLLCQDGSMCVRVAHELCHTWFGIVIGPHDWTEEWITEGFCTYLEDILHAKVSQLGEQTEDYIKVRAQIHLCVLKAELLNTDENLQSLRPNKGMADATERTSEQARYLKDGMNVEKKFMQVHYLKGYFLLQSLEREVGKVRFLAFLKSYVHRYIYQLVTSQDFLKMYFETFPDLT</sequence>
<feature type="region of interest" description="Disordered" evidence="8">
    <location>
        <begin position="1"/>
        <end position="32"/>
    </location>
</feature>
<dbReference type="Gene3D" id="1.10.390.10">
    <property type="entry name" value="Neutral Protease Domain 2"/>
    <property type="match status" value="1"/>
</dbReference>
<name>A0AAN9G9G5_9CAEN</name>
<keyword evidence="11" id="KW-1185">Reference proteome</keyword>
<dbReference type="PANTHER" id="PTHR46627">
    <property type="entry name" value="AMINOPEPTIDASE O"/>
    <property type="match status" value="1"/>
</dbReference>
<dbReference type="AlphaFoldDB" id="A0AAN9G9G5"/>
<dbReference type="Proteomes" id="UP001374579">
    <property type="component" value="Unassembled WGS sequence"/>
</dbReference>
<protein>
    <recommendedName>
        <fullName evidence="9">Peptidase M1 membrane alanine aminopeptidase domain-containing protein</fullName>
    </recommendedName>
</protein>
<dbReference type="PRINTS" id="PR00756">
    <property type="entry name" value="ALADIPTASE"/>
</dbReference>
<dbReference type="PANTHER" id="PTHR46627:SF1">
    <property type="entry name" value="AMINOPEPTIDASE O"/>
    <property type="match status" value="1"/>
</dbReference>
<comment type="caution">
    <text evidence="10">The sequence shown here is derived from an EMBL/GenBank/DDBJ whole genome shotgun (WGS) entry which is preliminary data.</text>
</comment>
<organism evidence="10 11">
    <name type="scientific">Littorina saxatilis</name>
    <dbReference type="NCBI Taxonomy" id="31220"/>
    <lineage>
        <taxon>Eukaryota</taxon>
        <taxon>Metazoa</taxon>
        <taxon>Spiralia</taxon>
        <taxon>Lophotrochozoa</taxon>
        <taxon>Mollusca</taxon>
        <taxon>Gastropoda</taxon>
        <taxon>Caenogastropoda</taxon>
        <taxon>Littorinimorpha</taxon>
        <taxon>Littorinoidea</taxon>
        <taxon>Littorinidae</taxon>
        <taxon>Littorina</taxon>
    </lineage>
</organism>
<keyword evidence="6" id="KW-0862">Zinc</keyword>
<dbReference type="GO" id="GO:0008270">
    <property type="term" value="F:zinc ion binding"/>
    <property type="evidence" value="ECO:0007669"/>
    <property type="project" value="InterPro"/>
</dbReference>
<evidence type="ECO:0000256" key="2">
    <source>
        <dbReference type="ARBA" id="ARBA00010136"/>
    </source>
</evidence>
<dbReference type="InterPro" id="IPR014782">
    <property type="entry name" value="Peptidase_M1_dom"/>
</dbReference>
<feature type="compositionally biased region" description="Polar residues" evidence="8">
    <location>
        <begin position="87"/>
        <end position="102"/>
    </location>
</feature>